<dbReference type="AlphaFoldDB" id="A0A1B0GJ57"/>
<evidence type="ECO:0000313" key="1">
    <source>
        <dbReference type="EnsemblMetazoa" id="LLOJ006046-PA"/>
    </source>
</evidence>
<sequence>MPKVHPNLQEPNQKILTITSLPAKEFVTLRNYLHQQILLFCEPLIMSNKLLLKQYPNTFDKTFTREEEINVLVERRKSLISAILDAKKRKCEMLTRLLEMRISEENLADQETMLLKFRVKEVKAKIIKLSIHKSIENEGSHTVAAYQEVEKHLNKLLSSRGLTA</sequence>
<dbReference type="Proteomes" id="UP000092461">
    <property type="component" value="Unassembled WGS sequence"/>
</dbReference>
<dbReference type="VEuPathDB" id="VectorBase:LLOJ006046"/>
<reference evidence="1" key="1">
    <citation type="submission" date="2020-05" db="UniProtKB">
        <authorList>
            <consortium name="EnsemblMetazoa"/>
        </authorList>
    </citation>
    <scope>IDENTIFICATION</scope>
    <source>
        <strain evidence="1">Jacobina</strain>
    </source>
</reference>
<name>A0A1B0GJ57_LUTLO</name>
<accession>A0A1B0GJ57</accession>
<proteinExistence type="predicted"/>
<organism evidence="1 2">
    <name type="scientific">Lutzomyia longipalpis</name>
    <name type="common">Sand fly</name>
    <dbReference type="NCBI Taxonomy" id="7200"/>
    <lineage>
        <taxon>Eukaryota</taxon>
        <taxon>Metazoa</taxon>
        <taxon>Ecdysozoa</taxon>
        <taxon>Arthropoda</taxon>
        <taxon>Hexapoda</taxon>
        <taxon>Insecta</taxon>
        <taxon>Pterygota</taxon>
        <taxon>Neoptera</taxon>
        <taxon>Endopterygota</taxon>
        <taxon>Diptera</taxon>
        <taxon>Nematocera</taxon>
        <taxon>Psychodoidea</taxon>
        <taxon>Psychodidae</taxon>
        <taxon>Lutzomyia</taxon>
        <taxon>Lutzomyia</taxon>
    </lineage>
</organism>
<dbReference type="EMBL" id="AJWK01019317">
    <property type="status" value="NOT_ANNOTATED_CDS"/>
    <property type="molecule type" value="Genomic_DNA"/>
</dbReference>
<dbReference type="EnsemblMetazoa" id="LLOJ006046-RA">
    <property type="protein sequence ID" value="LLOJ006046-PA"/>
    <property type="gene ID" value="LLOJ006046"/>
</dbReference>
<keyword evidence="2" id="KW-1185">Reference proteome</keyword>
<protein>
    <submittedName>
        <fullName evidence="1">Uncharacterized protein</fullName>
    </submittedName>
</protein>
<evidence type="ECO:0000313" key="2">
    <source>
        <dbReference type="Proteomes" id="UP000092461"/>
    </source>
</evidence>